<dbReference type="Pfam" id="PF00907">
    <property type="entry name" value="T-box"/>
    <property type="match status" value="1"/>
</dbReference>
<sequence>MPPSLPQIILNSMHKYQPRLHVVQANDIFTMRWNTFNTYSFDETNFIAVTAYQNEQSGKKDSFEIIYNRMNIEVESSDCQAGLKSNRGTIDIMFRLSDRIEVKQKHH</sequence>
<accession>A0AAV4J7Z3</accession>
<dbReference type="PROSITE" id="PS50252">
    <property type="entry name" value="TBOX_3"/>
    <property type="match status" value="1"/>
</dbReference>
<evidence type="ECO:0000313" key="7">
    <source>
        <dbReference type="EMBL" id="GFS17456.1"/>
    </source>
</evidence>
<dbReference type="PANTHER" id="PTHR11267">
    <property type="entry name" value="T-BOX PROTEIN-RELATED"/>
    <property type="match status" value="1"/>
</dbReference>
<feature type="domain" description="T-box" evidence="6">
    <location>
        <begin position="1"/>
        <end position="56"/>
    </location>
</feature>
<evidence type="ECO:0000256" key="4">
    <source>
        <dbReference type="ARBA" id="ARBA00023242"/>
    </source>
</evidence>
<dbReference type="GO" id="GO:0045893">
    <property type="term" value="P:positive regulation of DNA-templated transcription"/>
    <property type="evidence" value="ECO:0007669"/>
    <property type="project" value="InterPro"/>
</dbReference>
<evidence type="ECO:0000256" key="1">
    <source>
        <dbReference type="ARBA" id="ARBA00023015"/>
    </source>
</evidence>
<comment type="caution">
    <text evidence="5">Lacks conserved residue(s) required for the propagation of feature annotation.</text>
</comment>
<evidence type="ECO:0000256" key="5">
    <source>
        <dbReference type="PROSITE-ProRule" id="PRU00201"/>
    </source>
</evidence>
<dbReference type="InterPro" id="IPR046360">
    <property type="entry name" value="T-box_DNA-bd"/>
</dbReference>
<dbReference type="GO" id="GO:0005634">
    <property type="term" value="C:nucleus"/>
    <property type="evidence" value="ECO:0007669"/>
    <property type="project" value="UniProtKB-SubCell"/>
</dbReference>
<evidence type="ECO:0000256" key="2">
    <source>
        <dbReference type="ARBA" id="ARBA00023125"/>
    </source>
</evidence>
<name>A0AAV4J7Z3_9GAST</name>
<keyword evidence="2 5" id="KW-0238">DNA-binding</keyword>
<dbReference type="EMBL" id="BMAT01013652">
    <property type="protein sequence ID" value="GFS17456.1"/>
    <property type="molecule type" value="Genomic_DNA"/>
</dbReference>
<organism evidence="7 8">
    <name type="scientific">Elysia marginata</name>
    <dbReference type="NCBI Taxonomy" id="1093978"/>
    <lineage>
        <taxon>Eukaryota</taxon>
        <taxon>Metazoa</taxon>
        <taxon>Spiralia</taxon>
        <taxon>Lophotrochozoa</taxon>
        <taxon>Mollusca</taxon>
        <taxon>Gastropoda</taxon>
        <taxon>Heterobranchia</taxon>
        <taxon>Euthyneura</taxon>
        <taxon>Panpulmonata</taxon>
        <taxon>Sacoglossa</taxon>
        <taxon>Placobranchoidea</taxon>
        <taxon>Plakobranchidae</taxon>
        <taxon>Elysia</taxon>
    </lineage>
</organism>
<protein>
    <submittedName>
        <fullName evidence="7">T-box transcription factor TBX2</fullName>
    </submittedName>
</protein>
<dbReference type="PANTHER" id="PTHR11267:SF204">
    <property type="entry name" value="SPADETAIL"/>
    <property type="match status" value="1"/>
</dbReference>
<keyword evidence="4 5" id="KW-0539">Nucleus</keyword>
<keyword evidence="8" id="KW-1185">Reference proteome</keyword>
<dbReference type="AlphaFoldDB" id="A0AAV4J7Z3"/>
<evidence type="ECO:0000259" key="6">
    <source>
        <dbReference type="PROSITE" id="PS50252"/>
    </source>
</evidence>
<keyword evidence="1" id="KW-0805">Transcription regulation</keyword>
<comment type="subcellular location">
    <subcellularLocation>
        <location evidence="5">Nucleus</location>
    </subcellularLocation>
</comment>
<dbReference type="GO" id="GO:0000981">
    <property type="term" value="F:DNA-binding transcription factor activity, RNA polymerase II-specific"/>
    <property type="evidence" value="ECO:0007669"/>
    <property type="project" value="TreeGrafter"/>
</dbReference>
<dbReference type="GO" id="GO:0000785">
    <property type="term" value="C:chromatin"/>
    <property type="evidence" value="ECO:0007669"/>
    <property type="project" value="TreeGrafter"/>
</dbReference>
<dbReference type="Proteomes" id="UP000762676">
    <property type="component" value="Unassembled WGS sequence"/>
</dbReference>
<reference evidence="7 8" key="1">
    <citation type="journal article" date="2021" name="Elife">
        <title>Chloroplast acquisition without the gene transfer in kleptoplastic sea slugs, Plakobranchus ocellatus.</title>
        <authorList>
            <person name="Maeda T."/>
            <person name="Takahashi S."/>
            <person name="Yoshida T."/>
            <person name="Shimamura S."/>
            <person name="Takaki Y."/>
            <person name="Nagai Y."/>
            <person name="Toyoda A."/>
            <person name="Suzuki Y."/>
            <person name="Arimoto A."/>
            <person name="Ishii H."/>
            <person name="Satoh N."/>
            <person name="Nishiyama T."/>
            <person name="Hasebe M."/>
            <person name="Maruyama T."/>
            <person name="Minagawa J."/>
            <person name="Obokata J."/>
            <person name="Shigenobu S."/>
        </authorList>
    </citation>
    <scope>NUCLEOTIDE SEQUENCE [LARGE SCALE GENOMIC DNA]</scope>
</reference>
<keyword evidence="3" id="KW-0804">Transcription</keyword>
<dbReference type="GO" id="GO:0001708">
    <property type="term" value="P:cell fate specification"/>
    <property type="evidence" value="ECO:0007669"/>
    <property type="project" value="TreeGrafter"/>
</dbReference>
<dbReference type="SUPFAM" id="SSF49417">
    <property type="entry name" value="p53-like transcription factors"/>
    <property type="match status" value="1"/>
</dbReference>
<dbReference type="Gene3D" id="2.60.40.820">
    <property type="entry name" value="Transcription factor, T-box"/>
    <property type="match status" value="1"/>
</dbReference>
<gene>
    <name evidence="7" type="ORF">ElyMa_006822800</name>
</gene>
<proteinExistence type="predicted"/>
<evidence type="ECO:0000256" key="3">
    <source>
        <dbReference type="ARBA" id="ARBA00023163"/>
    </source>
</evidence>
<dbReference type="InterPro" id="IPR036960">
    <property type="entry name" value="T-box_sf"/>
</dbReference>
<dbReference type="PRINTS" id="PR00937">
    <property type="entry name" value="TBOX"/>
</dbReference>
<dbReference type="InterPro" id="IPR001699">
    <property type="entry name" value="TF_T-box"/>
</dbReference>
<comment type="caution">
    <text evidence="7">The sequence shown here is derived from an EMBL/GenBank/DDBJ whole genome shotgun (WGS) entry which is preliminary data.</text>
</comment>
<dbReference type="GO" id="GO:0000978">
    <property type="term" value="F:RNA polymerase II cis-regulatory region sequence-specific DNA binding"/>
    <property type="evidence" value="ECO:0007669"/>
    <property type="project" value="InterPro"/>
</dbReference>
<evidence type="ECO:0000313" key="8">
    <source>
        <dbReference type="Proteomes" id="UP000762676"/>
    </source>
</evidence>
<dbReference type="InterPro" id="IPR008967">
    <property type="entry name" value="p53-like_TF_DNA-bd_sf"/>
</dbReference>